<dbReference type="VEuPathDB" id="TriTrypDB:TcCL_NonESM04870"/>
<dbReference type="EMBL" id="PRFC01000004">
    <property type="protein sequence ID" value="PWV20954.1"/>
    <property type="molecule type" value="Genomic_DNA"/>
</dbReference>
<dbReference type="InterPro" id="IPR048720">
    <property type="entry name" value="PROPPIN"/>
</dbReference>
<dbReference type="VEuPathDB" id="TriTrypDB:BCY84_06484"/>
<dbReference type="PANTHER" id="PTHR11227">
    <property type="entry name" value="WD-REPEAT PROTEIN INTERACTING WITH PHOSPHOINOSIDES WIPI -RELATED"/>
    <property type="match status" value="1"/>
</dbReference>
<evidence type="ECO:0000313" key="5">
    <source>
        <dbReference type="Proteomes" id="UP000246078"/>
    </source>
</evidence>
<evidence type="ECO:0000256" key="1">
    <source>
        <dbReference type="ARBA" id="ARBA00022574"/>
    </source>
</evidence>
<reference evidence="4 5" key="1">
    <citation type="journal article" date="2018" name="Microb. Genom.">
        <title>Expanding an expanded genome: long-read sequencing of Trypanosoma cruzi.</title>
        <authorList>
            <person name="Berna L."/>
            <person name="Rodriguez M."/>
            <person name="Chiribao M.L."/>
            <person name="Parodi-Talice A."/>
            <person name="Pita S."/>
            <person name="Rijo G."/>
            <person name="Alvarez-Valin F."/>
            <person name="Robello C."/>
        </authorList>
    </citation>
    <scope>NUCLEOTIDE SEQUENCE [LARGE SCALE GENOMIC DNA]</scope>
    <source>
        <strain evidence="4 5">TCC</strain>
    </source>
</reference>
<evidence type="ECO:0000256" key="3">
    <source>
        <dbReference type="SAM" id="MobiDB-lite"/>
    </source>
</evidence>
<dbReference type="VEuPathDB" id="TriTrypDB:TCDM_07560"/>
<keyword evidence="2" id="KW-0677">Repeat</keyword>
<feature type="region of interest" description="Disordered" evidence="3">
    <location>
        <begin position="80"/>
        <end position="119"/>
    </location>
</feature>
<dbReference type="VEuPathDB" id="TriTrypDB:TcG_05837"/>
<dbReference type="VEuPathDB" id="TriTrypDB:ECC02_008456"/>
<dbReference type="OrthoDB" id="1667587at2759"/>
<feature type="region of interest" description="Disordered" evidence="3">
    <location>
        <begin position="592"/>
        <end position="615"/>
    </location>
</feature>
<sequence>MMEFDLLDDAEEILQPLCLCLNQDSSRVGVGHHKGYVIYRIHRRPAPAGTEEASSSSAAASSTGPPFYTTIEAVFPPRRGTQCSTPSTWDVHEGAPSPHAAASSTVGTSRVRRMSGDHRDEVDHDTLLDALAHSPLLQRMGKPLESREKEESQVTLEGTSVNSNPVGTSATTLASTLLGKNFLRWTEEKRDAPLPTETGVGAMALLYKTQFVAAVGGGPYPVGPKNVVKIFLTGDMWADREICVPDPVEELRLDHRLVIILTTREMRLHSFETELCIFSVPLWADTVPTSRPSTSTSPLFSASVSLNSTRLQQLNLGASVTTASTSTSAASATRFVAPLAIDYSKKCIAFRNAMVGFSLVRYDAEASLCNRVNAELLSTVSVAHEHALSSLAMDLNGDIRSSGSNTAYGSMRWHIATCSERGTIIRVWRYYERRGESPITVDTTASSAPHSSDVAVKSTIAEEDSSRTLPGYFVRVREVRNASLPTPIFQMRFLGEAFLFCIAWNTLKIFFVGEQEQPKPYDISTKDPSKTVITQNSYSSLHHLSVVSAYFNSEWAACECPFPLTDDVFLPKWVNTTSGELRQHLLRGMGSSSRMTVSGNGVEGETSRVSADPEIPEPVSLLNDIQVSQSRSQSSLVCTVPARSKSQDFGGILRRYVLQMAPMVESAGRVARNYWGFGGESTEAARSGVNEVTNDYSQKRDYTTMTEVAQSVVVWWEQPTYWQVEYMTKSLSRLSTNTTTTTTNITTTGEVFPNRTKCPRPTVLYCVTCDGSAISFEFDPVKGKIECSKATAVSSLED</sequence>
<organism evidence="4 5">
    <name type="scientific">Trypanosoma cruzi</name>
    <dbReference type="NCBI Taxonomy" id="5693"/>
    <lineage>
        <taxon>Eukaryota</taxon>
        <taxon>Discoba</taxon>
        <taxon>Euglenozoa</taxon>
        <taxon>Kinetoplastea</taxon>
        <taxon>Metakinetoplastina</taxon>
        <taxon>Trypanosomatida</taxon>
        <taxon>Trypanosomatidae</taxon>
        <taxon>Trypanosoma</taxon>
        <taxon>Schizotrypanum</taxon>
    </lineage>
</organism>
<dbReference type="AlphaFoldDB" id="A0A2V2XQX9"/>
<feature type="compositionally biased region" description="Basic and acidic residues" evidence="3">
    <location>
        <begin position="142"/>
        <end position="152"/>
    </location>
</feature>
<dbReference type="VEuPathDB" id="TriTrypDB:TcCLB.506289.70"/>
<evidence type="ECO:0000256" key="2">
    <source>
        <dbReference type="ARBA" id="ARBA00022737"/>
    </source>
</evidence>
<proteinExistence type="predicted"/>
<dbReference type="Proteomes" id="UP000246078">
    <property type="component" value="Unassembled WGS sequence"/>
</dbReference>
<evidence type="ECO:0000313" key="4">
    <source>
        <dbReference type="EMBL" id="PWV20954.1"/>
    </source>
</evidence>
<comment type="caution">
    <text evidence="4">The sequence shown here is derived from an EMBL/GenBank/DDBJ whole genome shotgun (WGS) entry which is preliminary data.</text>
</comment>
<feature type="region of interest" description="Disordered" evidence="3">
    <location>
        <begin position="142"/>
        <end position="168"/>
    </location>
</feature>
<dbReference type="VEuPathDB" id="TriTrypDB:TcBrA4_0106100"/>
<keyword evidence="1" id="KW-0853">WD repeat</keyword>
<feature type="compositionally biased region" description="Polar residues" evidence="3">
    <location>
        <begin position="153"/>
        <end position="167"/>
    </location>
</feature>
<name>A0A2V2XQX9_TRYCR</name>
<gene>
    <name evidence="4" type="ORF">C3747_4g76</name>
</gene>
<dbReference type="VEuPathDB" id="TriTrypDB:C4B63_8g190"/>
<dbReference type="VEuPathDB" id="TriTrypDB:Tc_MARK_978"/>
<dbReference type="OMA" id="LIRVWRY"/>
<accession>A0A2V2XQX9</accession>
<protein>
    <submittedName>
        <fullName evidence="4">Uncharacterized protein</fullName>
    </submittedName>
</protein>
<dbReference type="VEuPathDB" id="TriTrypDB:TcCLB.508881.20"/>
<dbReference type="VEuPathDB" id="TriTrypDB:C3747_4g76"/>